<protein>
    <recommendedName>
        <fullName evidence="1">Rhodanese domain-containing protein</fullName>
    </recommendedName>
</protein>
<dbReference type="OrthoDB" id="9800872at2"/>
<evidence type="ECO:0000313" key="2">
    <source>
        <dbReference type="EMBL" id="KDR95964.1"/>
    </source>
</evidence>
<dbReference type="SUPFAM" id="SSF52821">
    <property type="entry name" value="Rhodanese/Cell cycle control phosphatase"/>
    <property type="match status" value="1"/>
</dbReference>
<organism evidence="2 3">
    <name type="scientific">Peptoclostridium litorale DSM 5388</name>
    <dbReference type="NCBI Taxonomy" id="1121324"/>
    <lineage>
        <taxon>Bacteria</taxon>
        <taxon>Bacillati</taxon>
        <taxon>Bacillota</taxon>
        <taxon>Clostridia</taxon>
        <taxon>Peptostreptococcales</taxon>
        <taxon>Peptoclostridiaceae</taxon>
        <taxon>Peptoclostridium</taxon>
    </lineage>
</organism>
<name>A0A069RFZ4_PEPLI</name>
<accession>A0A069RFZ4</accession>
<proteinExistence type="predicted"/>
<feature type="domain" description="Rhodanese" evidence="1">
    <location>
        <begin position="20"/>
        <end position="71"/>
    </location>
</feature>
<dbReference type="Pfam" id="PF00581">
    <property type="entry name" value="Rhodanese"/>
    <property type="match status" value="1"/>
</dbReference>
<dbReference type="InterPro" id="IPR001763">
    <property type="entry name" value="Rhodanese-like_dom"/>
</dbReference>
<dbReference type="Proteomes" id="UP000027946">
    <property type="component" value="Unassembled WGS sequence"/>
</dbReference>
<evidence type="ECO:0000313" key="3">
    <source>
        <dbReference type="Proteomes" id="UP000027946"/>
    </source>
</evidence>
<dbReference type="RefSeq" id="WP_038263169.1">
    <property type="nucleotide sequence ID" value="NZ_FSRH01000008.1"/>
</dbReference>
<keyword evidence="3" id="KW-1185">Reference proteome</keyword>
<comment type="caution">
    <text evidence="2">The sequence shown here is derived from an EMBL/GenBank/DDBJ whole genome shotgun (WGS) entry which is preliminary data.</text>
</comment>
<reference evidence="2 3" key="1">
    <citation type="submission" date="2014-03" db="EMBL/GenBank/DDBJ databases">
        <title>Genome sequence of Clostridium litorale W6, DSM 5388.</title>
        <authorList>
            <person name="Poehlein A."/>
            <person name="Jagirdar A."/>
            <person name="Khonsari B."/>
            <person name="Chibani C.M."/>
            <person name="Gutierrez Gutierrez D.A."/>
            <person name="Davydova E."/>
            <person name="Alghaithi H.S."/>
            <person name="Nair K.P."/>
            <person name="Dhamotharan K."/>
            <person name="Chandran L."/>
            <person name="G W."/>
            <person name="Daniel R."/>
        </authorList>
    </citation>
    <scope>NUCLEOTIDE SEQUENCE [LARGE SCALE GENOMIC DNA]</scope>
    <source>
        <strain evidence="2 3">W6</strain>
    </source>
</reference>
<dbReference type="InterPro" id="IPR036873">
    <property type="entry name" value="Rhodanese-like_dom_sf"/>
</dbReference>
<evidence type="ECO:0000259" key="1">
    <source>
        <dbReference type="PROSITE" id="PS50206"/>
    </source>
</evidence>
<sequence length="113" mass="13301">MKFLEREFITSSELFTMISSKKDCKILDMRSKSEFEDYHICNAIHVSRQEIESKIAQIQNEGPMPIIIVSDFESDSIEILALVDNKDRVFYLKRGMNEGWFELLKHIRANELK</sequence>
<dbReference type="EMBL" id="JJMM01000008">
    <property type="protein sequence ID" value="KDR95964.1"/>
    <property type="molecule type" value="Genomic_DNA"/>
</dbReference>
<dbReference type="AlphaFoldDB" id="A0A069RFZ4"/>
<dbReference type="CDD" id="cd00158">
    <property type="entry name" value="RHOD"/>
    <property type="match status" value="1"/>
</dbReference>
<dbReference type="PROSITE" id="PS50206">
    <property type="entry name" value="RHODANESE_3"/>
    <property type="match status" value="1"/>
</dbReference>
<dbReference type="Gene3D" id="3.40.250.10">
    <property type="entry name" value="Rhodanese-like domain"/>
    <property type="match status" value="1"/>
</dbReference>
<gene>
    <name evidence="2" type="ORF">CLIT_8c01330</name>
</gene>
<dbReference type="eggNOG" id="ENOG502ZUK8">
    <property type="taxonomic scope" value="Bacteria"/>
</dbReference>